<comment type="caution">
    <text evidence="2">The sequence shown here is derived from an EMBL/GenBank/DDBJ whole genome shotgun (WGS) entry which is preliminary data.</text>
</comment>
<dbReference type="EMBL" id="CAJOBF010008661">
    <property type="protein sequence ID" value="CAF4259983.1"/>
    <property type="molecule type" value="Genomic_DNA"/>
</dbReference>
<evidence type="ECO:0000313" key="1">
    <source>
        <dbReference type="EMBL" id="CAF2043989.1"/>
    </source>
</evidence>
<proteinExistence type="predicted"/>
<name>A0A820FAI2_9BILA</name>
<dbReference type="Proteomes" id="UP000663842">
    <property type="component" value="Unassembled WGS sequence"/>
</dbReference>
<organism evidence="2 3">
    <name type="scientific">Rotaria magnacalcarata</name>
    <dbReference type="NCBI Taxonomy" id="392030"/>
    <lineage>
        <taxon>Eukaryota</taxon>
        <taxon>Metazoa</taxon>
        <taxon>Spiralia</taxon>
        <taxon>Gnathifera</taxon>
        <taxon>Rotifera</taxon>
        <taxon>Eurotatoria</taxon>
        <taxon>Bdelloidea</taxon>
        <taxon>Philodinida</taxon>
        <taxon>Philodinidae</taxon>
        <taxon>Rotaria</taxon>
    </lineage>
</organism>
<evidence type="ECO:0000313" key="2">
    <source>
        <dbReference type="EMBL" id="CAF4259983.1"/>
    </source>
</evidence>
<dbReference type="AlphaFoldDB" id="A0A820FAI2"/>
<evidence type="ECO:0000313" key="3">
    <source>
        <dbReference type="Proteomes" id="UP000663842"/>
    </source>
</evidence>
<protein>
    <submittedName>
        <fullName evidence="2">Uncharacterized protein</fullName>
    </submittedName>
</protein>
<sequence length="59" mass="6901">TCTYVPSLSADLGQELSDSERDELADSFKYVNDYWMRRISTWDVFDVPEKMNNFSEGIQ</sequence>
<reference evidence="2" key="1">
    <citation type="submission" date="2021-02" db="EMBL/GenBank/DDBJ databases">
        <authorList>
            <person name="Nowell W R."/>
        </authorList>
    </citation>
    <scope>NUCLEOTIDE SEQUENCE</scope>
</reference>
<accession>A0A820FAI2</accession>
<dbReference type="Proteomes" id="UP000663887">
    <property type="component" value="Unassembled WGS sequence"/>
</dbReference>
<feature type="non-terminal residue" evidence="2">
    <location>
        <position position="1"/>
    </location>
</feature>
<dbReference type="EMBL" id="CAJNRG010002150">
    <property type="protein sequence ID" value="CAF2043989.1"/>
    <property type="molecule type" value="Genomic_DNA"/>
</dbReference>
<gene>
    <name evidence="2" type="ORF">UXM345_LOCUS31219</name>
    <name evidence="1" type="ORF">XDN619_LOCUS7255</name>
</gene>